<evidence type="ECO:0000313" key="15">
    <source>
        <dbReference type="EMBL" id="QKD45160.1"/>
    </source>
</evidence>
<dbReference type="InterPro" id="IPR036250">
    <property type="entry name" value="AcylCo_DH-like_C"/>
</dbReference>
<dbReference type="EMBL" id="CP051298">
    <property type="protein sequence ID" value="QKD45160.1"/>
    <property type="molecule type" value="Genomic_DNA"/>
</dbReference>
<evidence type="ECO:0000256" key="11">
    <source>
        <dbReference type="ARBA" id="ARBA00075603"/>
    </source>
</evidence>
<dbReference type="InterPro" id="IPR009075">
    <property type="entry name" value="AcylCo_DH/oxidase_C"/>
</dbReference>
<comment type="catalytic activity">
    <reaction evidence="8">
        <text>3-sulfinopropanoyl-CoA + H2O = propanoyl-CoA + sulfite + H(+)</text>
        <dbReference type="Rhea" id="RHEA:41624"/>
        <dbReference type="ChEBI" id="CHEBI:15377"/>
        <dbReference type="ChEBI" id="CHEBI:15378"/>
        <dbReference type="ChEBI" id="CHEBI:17359"/>
        <dbReference type="ChEBI" id="CHEBI:57392"/>
        <dbReference type="ChEBI" id="CHEBI:78349"/>
        <dbReference type="EC" id="3.13.1.4"/>
    </reaction>
    <physiologicalReaction direction="left-to-right" evidence="8">
        <dbReference type="Rhea" id="RHEA:41625"/>
    </physiologicalReaction>
</comment>
<evidence type="ECO:0000259" key="12">
    <source>
        <dbReference type="Pfam" id="PF00441"/>
    </source>
</evidence>
<dbReference type="FunFam" id="1.20.140.10:FF:000004">
    <property type="entry name" value="Acyl-CoA dehydrogenase FadE25"/>
    <property type="match status" value="1"/>
</dbReference>
<dbReference type="GO" id="GO:0003995">
    <property type="term" value="F:acyl-CoA dehydrogenase activity"/>
    <property type="evidence" value="ECO:0007669"/>
    <property type="project" value="InterPro"/>
</dbReference>
<dbReference type="InterPro" id="IPR009100">
    <property type="entry name" value="AcylCoA_DH/oxidase_NM_dom_sf"/>
</dbReference>
<dbReference type="Gene3D" id="1.10.540.10">
    <property type="entry name" value="Acyl-CoA dehydrogenase/oxidase, N-terminal domain"/>
    <property type="match status" value="1"/>
</dbReference>
<evidence type="ECO:0000256" key="3">
    <source>
        <dbReference type="ARBA" id="ARBA00019125"/>
    </source>
</evidence>
<keyword evidence="6" id="KW-0274">FAD</keyword>
<keyword evidence="7" id="KW-0560">Oxidoreductase</keyword>
<dbReference type="GO" id="GO:0050660">
    <property type="term" value="F:flavin adenine dinucleotide binding"/>
    <property type="evidence" value="ECO:0007669"/>
    <property type="project" value="InterPro"/>
</dbReference>
<feature type="domain" description="Acyl-CoA dehydrogenase/oxidase N-terminal" evidence="14">
    <location>
        <begin position="9"/>
        <end position="118"/>
    </location>
</feature>
<dbReference type="Pfam" id="PF02771">
    <property type="entry name" value="Acyl-CoA_dh_N"/>
    <property type="match status" value="1"/>
</dbReference>
<dbReference type="InterPro" id="IPR006089">
    <property type="entry name" value="Acyl-CoA_DH_CS"/>
</dbReference>
<dbReference type="Gene3D" id="2.40.110.10">
    <property type="entry name" value="Butyryl-CoA Dehydrogenase, subunit A, domain 2"/>
    <property type="match status" value="1"/>
</dbReference>
<accession>A0A858ZW05</accession>
<evidence type="ECO:0000256" key="4">
    <source>
        <dbReference type="ARBA" id="ARBA00022630"/>
    </source>
</evidence>
<sequence length="388" mass="42449">MSNDSWELSEELRQIQDTVSRFMAAEVKPAEDKLPHDAYELPPEVLLPLQKKARDIGLWCVRSPEEYGGAGLSLLGQAVVAEEAAKCRMGAYVPACGAFGADPPNAIWLGTPDQIQRYGVPGIEGGKKIYFAISEASGGADPARSIRARAVRKGGKYILNGSKMWITGAKGADWGIVFARTGEQGDRGGITSFIVNGNPEGMSLKPIPVIRSYSPYEITFKDVEVPVEDRLGEEGQGFAICEKWLIEGRIPYAAGTIGVAQAALQIAIDWAKERETFRTKLADKQAIQWMIADSEMELRAARLLTWQAAWIADLGRGDLKVASSIAKVTATETANRVVDRAIQILGGLGVSQELPLERWFREMRIKRIGEGPSEVHRMVLARQLLGTR</sequence>
<keyword evidence="4" id="KW-0285">Flavoprotein</keyword>
<dbReference type="InterPro" id="IPR006091">
    <property type="entry name" value="Acyl-CoA_Oxase/DH_mid-dom"/>
</dbReference>
<evidence type="ECO:0000256" key="8">
    <source>
        <dbReference type="ARBA" id="ARBA00052938"/>
    </source>
</evidence>
<dbReference type="GO" id="GO:0005737">
    <property type="term" value="C:cytoplasm"/>
    <property type="evidence" value="ECO:0007669"/>
    <property type="project" value="TreeGrafter"/>
</dbReference>
<dbReference type="PANTHER" id="PTHR48083">
    <property type="entry name" value="MEDIUM-CHAIN SPECIFIC ACYL-COA DEHYDROGENASE, MITOCHONDRIAL-RELATED"/>
    <property type="match status" value="1"/>
</dbReference>
<evidence type="ECO:0000256" key="7">
    <source>
        <dbReference type="ARBA" id="ARBA00023002"/>
    </source>
</evidence>
<dbReference type="GO" id="GO:0016787">
    <property type="term" value="F:hydrolase activity"/>
    <property type="evidence" value="ECO:0007669"/>
    <property type="project" value="UniProtKB-KW"/>
</dbReference>
<evidence type="ECO:0000256" key="5">
    <source>
        <dbReference type="ARBA" id="ARBA00022801"/>
    </source>
</evidence>
<comment type="similarity">
    <text evidence="2">Belongs to the acyl-CoA dehydrogenase family.</text>
</comment>
<organism evidence="15 16">
    <name type="scientific">Alicycliphilus denitrificans</name>
    <dbReference type="NCBI Taxonomy" id="179636"/>
    <lineage>
        <taxon>Bacteria</taxon>
        <taxon>Pseudomonadati</taxon>
        <taxon>Pseudomonadota</taxon>
        <taxon>Betaproteobacteria</taxon>
        <taxon>Burkholderiales</taxon>
        <taxon>Comamonadaceae</taxon>
        <taxon>Alicycliphilus</taxon>
    </lineage>
</organism>
<dbReference type="GO" id="GO:0033539">
    <property type="term" value="P:fatty acid beta-oxidation using acyl-CoA dehydrogenase"/>
    <property type="evidence" value="ECO:0007669"/>
    <property type="project" value="TreeGrafter"/>
</dbReference>
<evidence type="ECO:0000256" key="9">
    <source>
        <dbReference type="ARBA" id="ARBA00066461"/>
    </source>
</evidence>
<dbReference type="SUPFAM" id="SSF47203">
    <property type="entry name" value="Acyl-CoA dehydrogenase C-terminal domain-like"/>
    <property type="match status" value="1"/>
</dbReference>
<proteinExistence type="inferred from homology"/>
<dbReference type="Pfam" id="PF02770">
    <property type="entry name" value="Acyl-CoA_dh_M"/>
    <property type="match status" value="1"/>
</dbReference>
<dbReference type="Gene3D" id="1.20.140.10">
    <property type="entry name" value="Butyryl-CoA Dehydrogenase, subunit A, domain 3"/>
    <property type="match status" value="1"/>
</dbReference>
<dbReference type="Pfam" id="PF00441">
    <property type="entry name" value="Acyl-CoA_dh_1"/>
    <property type="match status" value="1"/>
</dbReference>
<dbReference type="PANTHER" id="PTHR48083:SF2">
    <property type="entry name" value="MEDIUM-CHAIN SPECIFIC ACYL-COA DEHYDROGENASE, MITOCHONDRIAL"/>
    <property type="match status" value="1"/>
</dbReference>
<dbReference type="InterPro" id="IPR037069">
    <property type="entry name" value="AcylCoA_DH/ox_N_sf"/>
</dbReference>
<dbReference type="OMA" id="HACRLMT"/>
<dbReference type="SUPFAM" id="SSF56645">
    <property type="entry name" value="Acyl-CoA dehydrogenase NM domain-like"/>
    <property type="match status" value="1"/>
</dbReference>
<dbReference type="InterPro" id="IPR013786">
    <property type="entry name" value="AcylCoA_DH/ox_N"/>
</dbReference>
<dbReference type="Proteomes" id="UP000500755">
    <property type="component" value="Chromosome"/>
</dbReference>
<keyword evidence="5" id="KW-0378">Hydrolase</keyword>
<protein>
    <recommendedName>
        <fullName evidence="10">3-sulfinopropanoyl-CoA desulfinase</fullName>
        <ecNumber evidence="9">3.13.1.4</ecNumber>
    </recommendedName>
    <alternativeName>
        <fullName evidence="11">3-sulfinopropionyl coenzyme A desulfinase</fullName>
    </alternativeName>
    <alternativeName>
        <fullName evidence="3">Medium-chain specific acyl-CoA dehydrogenase, mitochondrial</fullName>
    </alternativeName>
</protein>
<dbReference type="InterPro" id="IPR050741">
    <property type="entry name" value="Acyl-CoA_dehydrogenase"/>
</dbReference>
<evidence type="ECO:0000256" key="2">
    <source>
        <dbReference type="ARBA" id="ARBA00009347"/>
    </source>
</evidence>
<dbReference type="EC" id="3.13.1.4" evidence="9"/>
<dbReference type="InterPro" id="IPR046373">
    <property type="entry name" value="Acyl-CoA_Oxase/DH_mid-dom_sf"/>
</dbReference>
<evidence type="ECO:0000259" key="13">
    <source>
        <dbReference type="Pfam" id="PF02770"/>
    </source>
</evidence>
<gene>
    <name evidence="15" type="ORF">HF896_16775</name>
</gene>
<comment type="cofactor">
    <cofactor evidence="1">
        <name>FAD</name>
        <dbReference type="ChEBI" id="CHEBI:57692"/>
    </cofactor>
</comment>
<dbReference type="RefSeq" id="WP_013520088.1">
    <property type="nucleotide sequence ID" value="NZ_CP051298.1"/>
</dbReference>
<feature type="domain" description="Acyl-CoA oxidase/dehydrogenase middle" evidence="13">
    <location>
        <begin position="131"/>
        <end position="223"/>
    </location>
</feature>
<evidence type="ECO:0000256" key="1">
    <source>
        <dbReference type="ARBA" id="ARBA00001974"/>
    </source>
</evidence>
<dbReference type="AlphaFoldDB" id="A0A858ZW05"/>
<evidence type="ECO:0000313" key="16">
    <source>
        <dbReference type="Proteomes" id="UP000500755"/>
    </source>
</evidence>
<feature type="domain" description="Acyl-CoA dehydrogenase/oxidase C-terminal" evidence="12">
    <location>
        <begin position="235"/>
        <end position="385"/>
    </location>
</feature>
<evidence type="ECO:0000256" key="6">
    <source>
        <dbReference type="ARBA" id="ARBA00022827"/>
    </source>
</evidence>
<name>A0A858ZW05_9BURK</name>
<evidence type="ECO:0000256" key="10">
    <source>
        <dbReference type="ARBA" id="ARBA00068311"/>
    </source>
</evidence>
<dbReference type="PROSITE" id="PS00073">
    <property type="entry name" value="ACYL_COA_DH_2"/>
    <property type="match status" value="1"/>
</dbReference>
<evidence type="ECO:0000259" key="14">
    <source>
        <dbReference type="Pfam" id="PF02771"/>
    </source>
</evidence>
<reference evidence="15 16" key="1">
    <citation type="submission" date="2020-05" db="EMBL/GenBank/DDBJ databases">
        <title>Complete genome sequence of Alicycliphilus denitrificans DP3.</title>
        <authorList>
            <person name="Chen X."/>
        </authorList>
    </citation>
    <scope>NUCLEOTIDE SEQUENCE [LARGE SCALE GENOMIC DNA]</scope>
    <source>
        <strain evidence="15 16">DP3</strain>
    </source>
</reference>